<keyword evidence="3" id="KW-1185">Reference proteome</keyword>
<evidence type="ECO:0000256" key="1">
    <source>
        <dbReference type="SAM" id="MobiDB-lite"/>
    </source>
</evidence>
<organism evidence="4">
    <name type="scientific">Anisakis simplex</name>
    <name type="common">Herring worm</name>
    <dbReference type="NCBI Taxonomy" id="6269"/>
    <lineage>
        <taxon>Eukaryota</taxon>
        <taxon>Metazoa</taxon>
        <taxon>Ecdysozoa</taxon>
        <taxon>Nematoda</taxon>
        <taxon>Chromadorea</taxon>
        <taxon>Rhabditida</taxon>
        <taxon>Spirurina</taxon>
        <taxon>Ascaridomorpha</taxon>
        <taxon>Ascaridoidea</taxon>
        <taxon>Anisakidae</taxon>
        <taxon>Anisakis</taxon>
        <taxon>Anisakis simplex complex</taxon>
    </lineage>
</organism>
<gene>
    <name evidence="2" type="ORF">ASIM_LOCUS16513</name>
</gene>
<reference evidence="4" key="1">
    <citation type="submission" date="2017-02" db="UniProtKB">
        <authorList>
            <consortium name="WormBaseParasite"/>
        </authorList>
    </citation>
    <scope>IDENTIFICATION</scope>
</reference>
<feature type="region of interest" description="Disordered" evidence="1">
    <location>
        <begin position="1"/>
        <end position="74"/>
    </location>
</feature>
<dbReference type="AlphaFoldDB" id="A0A0M3K813"/>
<sequence length="158" mass="17787">MQHRSDRSTVARGSAPRQTASGTRRPAQGSRRENSSATPASSNGLTWQPHFSSPSQNSPRRTRNTAGSSQQPSHNLDFSELITFNDPVVYVVSQILRARTTLLLAPDQTDDIMRTAPAILSINQTSQFVDDQGHIIQTGYRREQMFTLDQYFVYAYRR</sequence>
<feature type="compositionally biased region" description="Polar residues" evidence="1">
    <location>
        <begin position="35"/>
        <end position="74"/>
    </location>
</feature>
<dbReference type="EMBL" id="UYRR01033160">
    <property type="protein sequence ID" value="VDK58007.1"/>
    <property type="molecule type" value="Genomic_DNA"/>
</dbReference>
<protein>
    <submittedName>
        <fullName evidence="4">DUF3300 domain-containing protein</fullName>
    </submittedName>
</protein>
<proteinExistence type="predicted"/>
<dbReference type="Proteomes" id="UP000267096">
    <property type="component" value="Unassembled WGS sequence"/>
</dbReference>
<evidence type="ECO:0000313" key="3">
    <source>
        <dbReference type="Proteomes" id="UP000267096"/>
    </source>
</evidence>
<reference evidence="2 3" key="2">
    <citation type="submission" date="2018-11" db="EMBL/GenBank/DDBJ databases">
        <authorList>
            <consortium name="Pathogen Informatics"/>
        </authorList>
    </citation>
    <scope>NUCLEOTIDE SEQUENCE [LARGE SCALE GENOMIC DNA]</scope>
</reference>
<dbReference type="WBParaSite" id="ASIM_0001710401-mRNA-1">
    <property type="protein sequence ID" value="ASIM_0001710401-mRNA-1"/>
    <property type="gene ID" value="ASIM_0001710401"/>
</dbReference>
<accession>A0A0M3K813</accession>
<name>A0A0M3K813_ANISI</name>
<evidence type="ECO:0000313" key="4">
    <source>
        <dbReference type="WBParaSite" id="ASIM_0001710401-mRNA-1"/>
    </source>
</evidence>
<evidence type="ECO:0000313" key="2">
    <source>
        <dbReference type="EMBL" id="VDK58007.1"/>
    </source>
</evidence>